<evidence type="ECO:0000256" key="1">
    <source>
        <dbReference type="SAM" id="MobiDB-lite"/>
    </source>
</evidence>
<dbReference type="Proteomes" id="UP000250235">
    <property type="component" value="Unassembled WGS sequence"/>
</dbReference>
<proteinExistence type="predicted"/>
<organism evidence="2 3">
    <name type="scientific">Dorcoceras hygrometricum</name>
    <dbReference type="NCBI Taxonomy" id="472368"/>
    <lineage>
        <taxon>Eukaryota</taxon>
        <taxon>Viridiplantae</taxon>
        <taxon>Streptophyta</taxon>
        <taxon>Embryophyta</taxon>
        <taxon>Tracheophyta</taxon>
        <taxon>Spermatophyta</taxon>
        <taxon>Magnoliopsida</taxon>
        <taxon>eudicotyledons</taxon>
        <taxon>Gunneridae</taxon>
        <taxon>Pentapetalae</taxon>
        <taxon>asterids</taxon>
        <taxon>lamiids</taxon>
        <taxon>Lamiales</taxon>
        <taxon>Gesneriaceae</taxon>
        <taxon>Didymocarpoideae</taxon>
        <taxon>Trichosporeae</taxon>
        <taxon>Loxocarpinae</taxon>
        <taxon>Dorcoceras</taxon>
    </lineage>
</organism>
<sequence length="208" mass="23288">MHEGCQRIGQSMPTSQPGKSKASLYTTHSKSVGGNHRSVIFKGGHSITHHSSVVFRHDLSVGHHSDDSVGPFKHDTSVCRSQCGSFSDFTRTRQLSLHQSAPSLVSQTQQELLGELKSVKKSITYLKSELLHLTAYGQNSYLVLTINAVRSKFSYVSPSSLMGRFPLEDLFYTTLCKTRSLNQQPRELLAIHQRIQTHDLVRKTNTQH</sequence>
<accession>A0A2Z7C760</accession>
<evidence type="ECO:0000313" key="3">
    <source>
        <dbReference type="Proteomes" id="UP000250235"/>
    </source>
</evidence>
<dbReference type="AlphaFoldDB" id="A0A2Z7C760"/>
<feature type="region of interest" description="Disordered" evidence="1">
    <location>
        <begin position="1"/>
        <end position="30"/>
    </location>
</feature>
<keyword evidence="3" id="KW-1185">Reference proteome</keyword>
<name>A0A2Z7C760_9LAMI</name>
<gene>
    <name evidence="2" type="ORF">F511_40154</name>
</gene>
<feature type="compositionally biased region" description="Polar residues" evidence="1">
    <location>
        <begin position="8"/>
        <end position="30"/>
    </location>
</feature>
<evidence type="ECO:0000313" key="2">
    <source>
        <dbReference type="EMBL" id="KZV40125.1"/>
    </source>
</evidence>
<dbReference type="EMBL" id="KV000540">
    <property type="protein sequence ID" value="KZV40125.1"/>
    <property type="molecule type" value="Genomic_DNA"/>
</dbReference>
<protein>
    <submittedName>
        <fullName evidence="2">Uncharacterized protein</fullName>
    </submittedName>
</protein>
<reference evidence="2 3" key="1">
    <citation type="journal article" date="2015" name="Proc. Natl. Acad. Sci. U.S.A.">
        <title>The resurrection genome of Boea hygrometrica: A blueprint for survival of dehydration.</title>
        <authorList>
            <person name="Xiao L."/>
            <person name="Yang G."/>
            <person name="Zhang L."/>
            <person name="Yang X."/>
            <person name="Zhao S."/>
            <person name="Ji Z."/>
            <person name="Zhou Q."/>
            <person name="Hu M."/>
            <person name="Wang Y."/>
            <person name="Chen M."/>
            <person name="Xu Y."/>
            <person name="Jin H."/>
            <person name="Xiao X."/>
            <person name="Hu G."/>
            <person name="Bao F."/>
            <person name="Hu Y."/>
            <person name="Wan P."/>
            <person name="Li L."/>
            <person name="Deng X."/>
            <person name="Kuang T."/>
            <person name="Xiang C."/>
            <person name="Zhu J.K."/>
            <person name="Oliver M.J."/>
            <person name="He Y."/>
        </authorList>
    </citation>
    <scope>NUCLEOTIDE SEQUENCE [LARGE SCALE GENOMIC DNA]</scope>
    <source>
        <strain evidence="3">cv. XS01</strain>
    </source>
</reference>